<reference evidence="2" key="2">
    <citation type="submission" date="2021-04" db="EMBL/GenBank/DDBJ databases">
        <authorList>
            <person name="Gilroy R."/>
        </authorList>
    </citation>
    <scope>NUCLEOTIDE SEQUENCE</scope>
    <source>
        <strain evidence="2">ChiHjej12B11-16260</strain>
    </source>
</reference>
<comment type="caution">
    <text evidence="2">The sequence shown here is derived from an EMBL/GenBank/DDBJ whole genome shotgun (WGS) entry which is preliminary data.</text>
</comment>
<dbReference type="InterPro" id="IPR025632">
    <property type="entry name" value="DUF4290"/>
</dbReference>
<name>A0A9D1VPZ2_9BACT</name>
<organism evidence="2 3">
    <name type="scientific">Candidatus Barnesiella excrementipullorum</name>
    <dbReference type="NCBI Taxonomy" id="2838479"/>
    <lineage>
        <taxon>Bacteria</taxon>
        <taxon>Pseudomonadati</taxon>
        <taxon>Bacteroidota</taxon>
        <taxon>Bacteroidia</taxon>
        <taxon>Bacteroidales</taxon>
        <taxon>Barnesiellaceae</taxon>
        <taxon>Barnesiella</taxon>
    </lineage>
</organism>
<evidence type="ECO:0000256" key="1">
    <source>
        <dbReference type="SAM" id="MobiDB-lite"/>
    </source>
</evidence>
<accession>A0A9D1VPZ2</accession>
<dbReference type="EMBL" id="DXFB01000012">
    <property type="protein sequence ID" value="HIX44686.1"/>
    <property type="molecule type" value="Genomic_DNA"/>
</dbReference>
<reference evidence="2" key="1">
    <citation type="journal article" date="2021" name="PeerJ">
        <title>Extensive microbial diversity within the chicken gut microbiome revealed by metagenomics and culture.</title>
        <authorList>
            <person name="Gilroy R."/>
            <person name="Ravi A."/>
            <person name="Getino M."/>
            <person name="Pursley I."/>
            <person name="Horton D.L."/>
            <person name="Alikhan N.F."/>
            <person name="Baker D."/>
            <person name="Gharbi K."/>
            <person name="Hall N."/>
            <person name="Watson M."/>
            <person name="Adriaenssens E.M."/>
            <person name="Foster-Nyarko E."/>
            <person name="Jarju S."/>
            <person name="Secka A."/>
            <person name="Antonio M."/>
            <person name="Oren A."/>
            <person name="Chaudhuri R.R."/>
            <person name="La Ragione R."/>
            <person name="Hildebrand F."/>
            <person name="Pallen M.J."/>
        </authorList>
    </citation>
    <scope>NUCLEOTIDE SEQUENCE</scope>
    <source>
        <strain evidence="2">ChiHjej12B11-16260</strain>
    </source>
</reference>
<evidence type="ECO:0000313" key="2">
    <source>
        <dbReference type="EMBL" id="HIX44686.1"/>
    </source>
</evidence>
<protein>
    <submittedName>
        <fullName evidence="2">DUF4290 domain-containing protein</fullName>
    </submittedName>
</protein>
<sequence>MQYNSQLKKLVLPEYGRNVQQMVDYCLSIPDRQERTRCAYAIIDIMGNLFPHLRDIDDFKHKLWDHLAIMSDFKLDIDYPYPVVKRENLVTKPERIPYRHFPIHYRHYGKITEDMLQKARLMSPGEERDALTYMLANFMKRSYITWNKDNVEDEKIWQDVYEYTHGAIRMDAPLMRAKELKEDPAPQQQSRKKKKKNK</sequence>
<evidence type="ECO:0000313" key="3">
    <source>
        <dbReference type="Proteomes" id="UP000824246"/>
    </source>
</evidence>
<proteinExistence type="predicted"/>
<dbReference type="AlphaFoldDB" id="A0A9D1VPZ2"/>
<feature type="region of interest" description="Disordered" evidence="1">
    <location>
        <begin position="176"/>
        <end position="198"/>
    </location>
</feature>
<dbReference type="Pfam" id="PF14123">
    <property type="entry name" value="DUF4290"/>
    <property type="match status" value="1"/>
</dbReference>
<gene>
    <name evidence="2" type="ORF">H9982_00525</name>
</gene>
<dbReference type="Proteomes" id="UP000824246">
    <property type="component" value="Unassembled WGS sequence"/>
</dbReference>